<evidence type="ECO:0000259" key="2">
    <source>
        <dbReference type="Pfam" id="PF20434"/>
    </source>
</evidence>
<dbReference type="KEGG" id="hna:Hneap_0644"/>
<dbReference type="GO" id="GO:0016787">
    <property type="term" value="F:hydrolase activity"/>
    <property type="evidence" value="ECO:0007669"/>
    <property type="project" value="UniProtKB-KW"/>
</dbReference>
<dbReference type="InterPro" id="IPR050300">
    <property type="entry name" value="GDXG_lipolytic_enzyme"/>
</dbReference>
<organism evidence="3 4">
    <name type="scientific">Halothiobacillus neapolitanus (strain ATCC 23641 / DSM 15147 / CIP 104769 / NCIMB 8539 / c2)</name>
    <name type="common">Thiobacillus neapolitanus</name>
    <dbReference type="NCBI Taxonomy" id="555778"/>
    <lineage>
        <taxon>Bacteria</taxon>
        <taxon>Pseudomonadati</taxon>
        <taxon>Pseudomonadota</taxon>
        <taxon>Gammaproteobacteria</taxon>
        <taxon>Chromatiales</taxon>
        <taxon>Halothiobacillaceae</taxon>
        <taxon>Halothiobacillus</taxon>
    </lineage>
</organism>
<dbReference type="PROSITE" id="PS51257">
    <property type="entry name" value="PROKAR_LIPOPROTEIN"/>
    <property type="match status" value="1"/>
</dbReference>
<dbReference type="STRING" id="555778.Hneap_0644"/>
<dbReference type="InterPro" id="IPR049492">
    <property type="entry name" value="BD-FAE-like_dom"/>
</dbReference>
<dbReference type="Proteomes" id="UP000009102">
    <property type="component" value="Chromosome"/>
</dbReference>
<dbReference type="SUPFAM" id="SSF53474">
    <property type="entry name" value="alpha/beta-Hydrolases"/>
    <property type="match status" value="1"/>
</dbReference>
<dbReference type="InterPro" id="IPR029058">
    <property type="entry name" value="AB_hydrolase_fold"/>
</dbReference>
<dbReference type="AlphaFoldDB" id="D0KYH4"/>
<sequence>MKKPWWSVLIILSLSFGLQGCSGVTILNTLSPRDGVQVTRSIVFDREHQLKLDVYRPTNAHAAPVIVFFWGGRWEDGDKSMYRFVGAELASKGFVVVIPNYRLYPNVTFPAFVNDSAKAVAWTHEHISQYGGSPNEIVLMGHSAGAYNAAMLALDPAYLHAVGGSPRQWIRGMIGLGGPYDFLPLVEPDLKAIFGPPSQYPITQPIHWADGTNPPMLLIESRADTIVYPKNTRNLYAKIKKNGGPVEKFMVDDLSHPMLIGVVSNLLSSQSPILEKIVTFADHVTSDKQVGQGGGTPDQHVVTVHP</sequence>
<dbReference type="ESTHER" id="halnc-d0kyh4">
    <property type="family name" value="BD-FAE"/>
</dbReference>
<reference evidence="3 4" key="1">
    <citation type="submission" date="2009-10" db="EMBL/GenBank/DDBJ databases">
        <title>Complete sequence of Halothiobacillus neapolitanus c2.</title>
        <authorList>
            <consortium name="US DOE Joint Genome Institute"/>
            <person name="Lucas S."/>
            <person name="Copeland A."/>
            <person name="Lapidus A."/>
            <person name="Glavina del Rio T."/>
            <person name="Tice H."/>
            <person name="Bruce D."/>
            <person name="Goodwin L."/>
            <person name="Pitluck S."/>
            <person name="Davenport K."/>
            <person name="Brettin T."/>
            <person name="Detter J.C."/>
            <person name="Han C."/>
            <person name="Tapia R."/>
            <person name="Larimer F."/>
            <person name="Land M."/>
            <person name="Hauser L."/>
            <person name="Kyrpides N."/>
            <person name="Mikhailova N."/>
            <person name="Kerfeld C."/>
            <person name="Cannon G."/>
            <person name="Heinhort S."/>
        </authorList>
    </citation>
    <scope>NUCLEOTIDE SEQUENCE [LARGE SCALE GENOMIC DNA]</scope>
    <source>
        <strain evidence="4">ATCC 23641 / c2</strain>
    </source>
</reference>
<evidence type="ECO:0000313" key="4">
    <source>
        <dbReference type="Proteomes" id="UP000009102"/>
    </source>
</evidence>
<dbReference type="PANTHER" id="PTHR48081">
    <property type="entry name" value="AB HYDROLASE SUPERFAMILY PROTEIN C4A8.06C"/>
    <property type="match status" value="1"/>
</dbReference>
<dbReference type="Gene3D" id="3.40.50.1820">
    <property type="entry name" value="alpha/beta hydrolase"/>
    <property type="match status" value="1"/>
</dbReference>
<evidence type="ECO:0000256" key="1">
    <source>
        <dbReference type="ARBA" id="ARBA00022801"/>
    </source>
</evidence>
<name>D0KYH4_HALNC</name>
<dbReference type="eggNOG" id="COG0657">
    <property type="taxonomic scope" value="Bacteria"/>
</dbReference>
<feature type="domain" description="BD-FAE-like" evidence="2">
    <location>
        <begin position="52"/>
        <end position="238"/>
    </location>
</feature>
<dbReference type="HOGENOM" id="CLU_012494_4_1_6"/>
<dbReference type="RefSeq" id="WP_012823533.1">
    <property type="nucleotide sequence ID" value="NC_013422.1"/>
</dbReference>
<evidence type="ECO:0000313" key="3">
    <source>
        <dbReference type="EMBL" id="ACX95497.1"/>
    </source>
</evidence>
<keyword evidence="1 3" id="KW-0378">Hydrolase</keyword>
<dbReference type="OrthoDB" id="9771666at2"/>
<keyword evidence="4" id="KW-1185">Reference proteome</keyword>
<gene>
    <name evidence="3" type="ordered locus">Hneap_0644</name>
</gene>
<accession>D0KYH4</accession>
<dbReference type="PANTHER" id="PTHR48081:SF9">
    <property type="entry name" value="CARBOXYLESTERASE"/>
    <property type="match status" value="1"/>
</dbReference>
<dbReference type="Pfam" id="PF20434">
    <property type="entry name" value="BD-FAE"/>
    <property type="match status" value="1"/>
</dbReference>
<proteinExistence type="predicted"/>
<dbReference type="EMBL" id="CP001801">
    <property type="protein sequence ID" value="ACX95497.1"/>
    <property type="molecule type" value="Genomic_DNA"/>
</dbReference>
<protein>
    <submittedName>
        <fullName evidence="3">Putative hydrolase</fullName>
    </submittedName>
</protein>